<accession>A0A4Z2IEM5</accession>
<feature type="compositionally biased region" description="Low complexity" evidence="1">
    <location>
        <begin position="66"/>
        <end position="82"/>
    </location>
</feature>
<dbReference type="OrthoDB" id="10638359at2759"/>
<evidence type="ECO:0000256" key="1">
    <source>
        <dbReference type="SAM" id="MobiDB-lite"/>
    </source>
</evidence>
<name>A0A4Z2IEM5_9TELE</name>
<proteinExistence type="predicted"/>
<organism evidence="2 3">
    <name type="scientific">Liparis tanakae</name>
    <name type="common">Tanaka's snailfish</name>
    <dbReference type="NCBI Taxonomy" id="230148"/>
    <lineage>
        <taxon>Eukaryota</taxon>
        <taxon>Metazoa</taxon>
        <taxon>Chordata</taxon>
        <taxon>Craniata</taxon>
        <taxon>Vertebrata</taxon>
        <taxon>Euteleostomi</taxon>
        <taxon>Actinopterygii</taxon>
        <taxon>Neopterygii</taxon>
        <taxon>Teleostei</taxon>
        <taxon>Neoteleostei</taxon>
        <taxon>Acanthomorphata</taxon>
        <taxon>Eupercaria</taxon>
        <taxon>Perciformes</taxon>
        <taxon>Cottioidei</taxon>
        <taxon>Cottales</taxon>
        <taxon>Liparidae</taxon>
        <taxon>Liparis</taxon>
    </lineage>
</organism>
<reference evidence="2 3" key="1">
    <citation type="submission" date="2019-03" db="EMBL/GenBank/DDBJ databases">
        <title>First draft genome of Liparis tanakae, snailfish: a comprehensive survey of snailfish specific genes.</title>
        <authorList>
            <person name="Kim W."/>
            <person name="Song I."/>
            <person name="Jeong J.-H."/>
            <person name="Kim D."/>
            <person name="Kim S."/>
            <person name="Ryu S."/>
            <person name="Song J.Y."/>
            <person name="Lee S.K."/>
        </authorList>
    </citation>
    <scope>NUCLEOTIDE SEQUENCE [LARGE SCALE GENOMIC DNA]</scope>
    <source>
        <tissue evidence="2">Muscle</tissue>
    </source>
</reference>
<evidence type="ECO:0000313" key="2">
    <source>
        <dbReference type="EMBL" id="TNN76330.1"/>
    </source>
</evidence>
<dbReference type="Proteomes" id="UP000314294">
    <property type="component" value="Unassembled WGS sequence"/>
</dbReference>
<sequence length="221" mass="24157">MALLRQSELIHTAGEWLYSDYSPDHMVSSSSFVQKTFLPSFGDAVSLFGLAKVQLLNSRQEEVEQSKSQQARQQAWRAGGAAVHQPYPHPSHSNSTTPPPPAPCSGFFFPWIFASHHADGPLALPDGSVFPPPPPAVLLFHSKMASALEPLLCGCIFWLVVVSDSHGFGTFSSAARQEIPVSSSGSRMGEREIFFTRSAFRELPLGNQNRTSSGFLGNRER</sequence>
<dbReference type="AlphaFoldDB" id="A0A4Z2IEM5"/>
<comment type="caution">
    <text evidence="2">The sequence shown here is derived from an EMBL/GenBank/DDBJ whole genome shotgun (WGS) entry which is preliminary data.</text>
</comment>
<keyword evidence="3" id="KW-1185">Reference proteome</keyword>
<feature type="region of interest" description="Disordered" evidence="1">
    <location>
        <begin position="64"/>
        <end position="99"/>
    </location>
</feature>
<evidence type="ECO:0000313" key="3">
    <source>
        <dbReference type="Proteomes" id="UP000314294"/>
    </source>
</evidence>
<protein>
    <submittedName>
        <fullName evidence="2">Uncharacterized protein</fullName>
    </submittedName>
</protein>
<dbReference type="EMBL" id="SRLO01000094">
    <property type="protein sequence ID" value="TNN76330.1"/>
    <property type="molecule type" value="Genomic_DNA"/>
</dbReference>
<gene>
    <name evidence="2" type="ORF">EYF80_013409</name>
</gene>